<accession>A0A4C1UPH9</accession>
<protein>
    <submittedName>
        <fullName evidence="2">Uncharacterized protein</fullName>
    </submittedName>
</protein>
<evidence type="ECO:0000313" key="3">
    <source>
        <dbReference type="Proteomes" id="UP000299102"/>
    </source>
</evidence>
<sequence>MAATLECCQPSTSAWFFCKQVNNCASTAAAGATAAMQVDHNNFTKETIVNEEAVSENNSLEYKCVKVRSTSSSVLISKTMRPYKPPPPHSGGRQMPASCDSVSTKSVAGMQLRAVLGARGFSSKCSIRFVNTWKTFLSDRPPPDISVPRGRDLYLGFLKANLRAAV</sequence>
<keyword evidence="3" id="KW-1185">Reference proteome</keyword>
<feature type="region of interest" description="Disordered" evidence="1">
    <location>
        <begin position="78"/>
        <end position="98"/>
    </location>
</feature>
<evidence type="ECO:0000313" key="2">
    <source>
        <dbReference type="EMBL" id="GBP28239.1"/>
    </source>
</evidence>
<comment type="caution">
    <text evidence="2">The sequence shown here is derived from an EMBL/GenBank/DDBJ whole genome shotgun (WGS) entry which is preliminary data.</text>
</comment>
<proteinExistence type="predicted"/>
<evidence type="ECO:0000256" key="1">
    <source>
        <dbReference type="SAM" id="MobiDB-lite"/>
    </source>
</evidence>
<gene>
    <name evidence="2" type="ORF">EVAR_19087_1</name>
</gene>
<reference evidence="2 3" key="1">
    <citation type="journal article" date="2019" name="Commun. Biol.">
        <title>The bagworm genome reveals a unique fibroin gene that provides high tensile strength.</title>
        <authorList>
            <person name="Kono N."/>
            <person name="Nakamura H."/>
            <person name="Ohtoshi R."/>
            <person name="Tomita M."/>
            <person name="Numata K."/>
            <person name="Arakawa K."/>
        </authorList>
    </citation>
    <scope>NUCLEOTIDE SEQUENCE [LARGE SCALE GENOMIC DNA]</scope>
</reference>
<dbReference type="AlphaFoldDB" id="A0A4C1UPH9"/>
<dbReference type="EMBL" id="BGZK01000204">
    <property type="protein sequence ID" value="GBP28239.1"/>
    <property type="molecule type" value="Genomic_DNA"/>
</dbReference>
<dbReference type="Proteomes" id="UP000299102">
    <property type="component" value="Unassembled WGS sequence"/>
</dbReference>
<organism evidence="2 3">
    <name type="scientific">Eumeta variegata</name>
    <name type="common">Bagworm moth</name>
    <name type="synonym">Eumeta japonica</name>
    <dbReference type="NCBI Taxonomy" id="151549"/>
    <lineage>
        <taxon>Eukaryota</taxon>
        <taxon>Metazoa</taxon>
        <taxon>Ecdysozoa</taxon>
        <taxon>Arthropoda</taxon>
        <taxon>Hexapoda</taxon>
        <taxon>Insecta</taxon>
        <taxon>Pterygota</taxon>
        <taxon>Neoptera</taxon>
        <taxon>Endopterygota</taxon>
        <taxon>Lepidoptera</taxon>
        <taxon>Glossata</taxon>
        <taxon>Ditrysia</taxon>
        <taxon>Tineoidea</taxon>
        <taxon>Psychidae</taxon>
        <taxon>Oiketicinae</taxon>
        <taxon>Eumeta</taxon>
    </lineage>
</organism>
<name>A0A4C1UPH9_EUMVA</name>